<name>A0A160P602_STRLU</name>
<evidence type="ECO:0000313" key="2">
    <source>
        <dbReference type="Proteomes" id="UP000217676"/>
    </source>
</evidence>
<proteinExistence type="predicted"/>
<sequence>MWSDPSVTDVGTVASEAYRFCGVLDRSAASHKKDGDIVGSAVVSRIDGHVT</sequence>
<keyword evidence="2" id="KW-1185">Reference proteome</keyword>
<dbReference type="Proteomes" id="UP000217676">
    <property type="component" value="Chromosome"/>
</dbReference>
<gene>
    <name evidence="1" type="ORF">SLA_6369</name>
</gene>
<protein>
    <submittedName>
        <fullName evidence="1">Uncharacterized protein</fullName>
    </submittedName>
</protein>
<dbReference type="EMBL" id="AP017424">
    <property type="protein sequence ID" value="BAU87237.1"/>
    <property type="molecule type" value="Genomic_DNA"/>
</dbReference>
<dbReference type="AlphaFoldDB" id="A0A160P602"/>
<dbReference type="KEGG" id="slau:SLA_6369"/>
<evidence type="ECO:0000313" key="1">
    <source>
        <dbReference type="EMBL" id="BAU87237.1"/>
    </source>
</evidence>
<reference evidence="1 2" key="1">
    <citation type="journal article" date="2016" name="Genome Announc.">
        <title>Complete Genome Sequence of Thiostrepton-Producing Streptomyces laurentii ATCC 31255.</title>
        <authorList>
            <person name="Doi K."/>
            <person name="Fujino Y."/>
            <person name="Nagayoshi Y."/>
            <person name="Ohshima T."/>
            <person name="Ogata S."/>
        </authorList>
    </citation>
    <scope>NUCLEOTIDE SEQUENCE [LARGE SCALE GENOMIC DNA]</scope>
    <source>
        <strain evidence="1 2">ATCC 31255</strain>
    </source>
</reference>
<accession>A0A160P602</accession>
<organism evidence="1 2">
    <name type="scientific">Streptomyces laurentii</name>
    <dbReference type="NCBI Taxonomy" id="39478"/>
    <lineage>
        <taxon>Bacteria</taxon>
        <taxon>Bacillati</taxon>
        <taxon>Actinomycetota</taxon>
        <taxon>Actinomycetes</taxon>
        <taxon>Kitasatosporales</taxon>
        <taxon>Streptomycetaceae</taxon>
        <taxon>Streptomyces</taxon>
    </lineage>
</organism>